<feature type="domain" description="AttH" evidence="2">
    <location>
        <begin position="249"/>
        <end position="285"/>
    </location>
</feature>
<evidence type="ECO:0000256" key="1">
    <source>
        <dbReference type="SAM" id="MobiDB-lite"/>
    </source>
</evidence>
<dbReference type="OrthoDB" id="9770826at2"/>
<evidence type="ECO:0000313" key="3">
    <source>
        <dbReference type="EMBL" id="SHF38678.1"/>
    </source>
</evidence>
<feature type="region of interest" description="Disordered" evidence="1">
    <location>
        <begin position="22"/>
        <end position="52"/>
    </location>
</feature>
<evidence type="ECO:0000313" key="4">
    <source>
        <dbReference type="Proteomes" id="UP000184368"/>
    </source>
</evidence>
<organism evidence="3 4">
    <name type="scientific">Cnuella takakiae</name>
    <dbReference type="NCBI Taxonomy" id="1302690"/>
    <lineage>
        <taxon>Bacteria</taxon>
        <taxon>Pseudomonadati</taxon>
        <taxon>Bacteroidota</taxon>
        <taxon>Chitinophagia</taxon>
        <taxon>Chitinophagales</taxon>
        <taxon>Chitinophagaceae</taxon>
        <taxon>Cnuella</taxon>
    </lineage>
</organism>
<dbReference type="Gene3D" id="2.40.370.10">
    <property type="entry name" value="AttH-like domain"/>
    <property type="match status" value="2"/>
</dbReference>
<dbReference type="STRING" id="1302690.BUE76_16915"/>
<protein>
    <submittedName>
        <fullName evidence="3">Hydroxyneurosporene synthase (CrtC)</fullName>
    </submittedName>
</protein>
<dbReference type="Pfam" id="PF07143">
    <property type="entry name" value="CrtC"/>
    <property type="match status" value="1"/>
</dbReference>
<dbReference type="AlphaFoldDB" id="A0A1M5B8A1"/>
<dbReference type="PANTHER" id="PTHR38591:SF1">
    <property type="entry name" value="BLL1000 PROTEIN"/>
    <property type="match status" value="1"/>
</dbReference>
<dbReference type="PANTHER" id="PTHR38591">
    <property type="entry name" value="HYDROLASE"/>
    <property type="match status" value="1"/>
</dbReference>
<dbReference type="InterPro" id="IPR010791">
    <property type="entry name" value="AttH_dom"/>
</dbReference>
<dbReference type="SUPFAM" id="SSF159245">
    <property type="entry name" value="AttH-like"/>
    <property type="match status" value="1"/>
</dbReference>
<dbReference type="RefSeq" id="WP_073042988.1">
    <property type="nucleotide sequence ID" value="NZ_FQUO01000007.1"/>
</dbReference>
<name>A0A1M5B8A1_9BACT</name>
<evidence type="ECO:0000259" key="2">
    <source>
        <dbReference type="Pfam" id="PF07143"/>
    </source>
</evidence>
<sequence length="458" mass="52348">METIKTGGLTAEEQAQLKQEIDRGAPARYGWPMPTQSPMRPDATGNPVPFGSQPMKGIETVSGHGLYSFPRDHRYHYGPVYHGPEYAEWLYFSAFGTDKKTGDPYTLFWMSLLVGYDKQMQRPLKNTFIALHNLRTGEFLPGVTLYPGELVTNGSDDHAAKEDFWYSMKIGTEEHGFLEEIYHAKDETWQFNVDIKKKPPMQRVNTGSMRITGKVYAPGYVYPTPMGLENEGHDTSRSGRHNPATVYGISYYYLAPKMFINGPVTIGNRSIEFDGVAWFEHQWGNMRTPDHEEGIYIWQDAYLNNGDMFRLRMWRKPDLSHDDTINNYAYIHKDGRMEFAYGPAVKFTPIKSYQSKVVEGIDIPLYGILETPQGKYYVAPEFPDQQAIGFAPQTSLWEGCLYLHEGSLDGPIVGRCYLENMITPWFYVPGGFDLPFREEIRRALDGGCPPAPDFKFYK</sequence>
<dbReference type="EMBL" id="FQUO01000007">
    <property type="protein sequence ID" value="SHF38678.1"/>
    <property type="molecule type" value="Genomic_DNA"/>
</dbReference>
<proteinExistence type="predicted"/>
<gene>
    <name evidence="3" type="ORF">SAMN05444008_107190</name>
</gene>
<dbReference type="Proteomes" id="UP000184368">
    <property type="component" value="Unassembled WGS sequence"/>
</dbReference>
<reference evidence="3 4" key="1">
    <citation type="submission" date="2016-11" db="EMBL/GenBank/DDBJ databases">
        <authorList>
            <person name="Jaros S."/>
            <person name="Januszkiewicz K."/>
            <person name="Wedrychowicz H."/>
        </authorList>
    </citation>
    <scope>NUCLEOTIDE SEQUENCE [LARGE SCALE GENOMIC DNA]</scope>
    <source>
        <strain evidence="3 4">DSM 26897</strain>
    </source>
</reference>
<dbReference type="InterPro" id="IPR023374">
    <property type="entry name" value="AttH-like_dom_sf"/>
</dbReference>
<keyword evidence="4" id="KW-1185">Reference proteome</keyword>
<accession>A0A1M5B8A1</accession>